<accession>W1XST8</accession>
<comment type="caution">
    <text evidence="1">The sequence shown here is derived from an EMBL/GenBank/DDBJ whole genome shotgun (WGS) entry which is preliminary data.</text>
</comment>
<sequence>NIVDYDALLLYLYQYDDISLPEFLYNSLLYQKSKLHKLHHVTGMIFAGKEALGAPNLTDETLELLHKNH</sequence>
<dbReference type="EMBL" id="AZMM01013000">
    <property type="protein sequence ID" value="ETJ32545.1"/>
    <property type="molecule type" value="Genomic_DNA"/>
</dbReference>
<proteinExistence type="predicted"/>
<dbReference type="AlphaFoldDB" id="W1XST8"/>
<reference evidence="1" key="1">
    <citation type="submission" date="2013-12" db="EMBL/GenBank/DDBJ databases">
        <title>A Varibaculum cambriense genome reconstructed from a premature infant gut community with otherwise low bacterial novelty that shifts toward anaerobic metabolism during the third week of life.</title>
        <authorList>
            <person name="Brown C.T."/>
            <person name="Sharon I."/>
            <person name="Thomas B.C."/>
            <person name="Castelle C.J."/>
            <person name="Morowitz M.J."/>
            <person name="Banfield J.F."/>
        </authorList>
    </citation>
    <scope>NUCLEOTIDE SEQUENCE</scope>
</reference>
<gene>
    <name evidence="1" type="ORF">Q604_UNBC13000G0001</name>
</gene>
<protein>
    <submittedName>
        <fullName evidence="1">Uncharacterized protein</fullName>
    </submittedName>
</protein>
<organism evidence="1">
    <name type="scientific">human gut metagenome</name>
    <dbReference type="NCBI Taxonomy" id="408170"/>
    <lineage>
        <taxon>unclassified sequences</taxon>
        <taxon>metagenomes</taxon>
        <taxon>organismal metagenomes</taxon>
    </lineage>
</organism>
<evidence type="ECO:0000313" key="1">
    <source>
        <dbReference type="EMBL" id="ETJ32545.1"/>
    </source>
</evidence>
<feature type="non-terminal residue" evidence="1">
    <location>
        <position position="69"/>
    </location>
</feature>
<name>W1XST8_9ZZZZ</name>
<feature type="non-terminal residue" evidence="1">
    <location>
        <position position="1"/>
    </location>
</feature>